<dbReference type="eggNOG" id="COG1073">
    <property type="taxonomic scope" value="Bacteria"/>
</dbReference>
<sequence>MVVTPFVAMPVFLNRHVDYKGYATENYPLQDIYFASDYSLEEKQMYLATQDGLKDALIAMSAYSSFEDVVIDVMEQNHIPRFIGAIEKPFVKLSLKMLFGSNKVNELKPVKQIKNAGERPVLLVACTGDASVPAVSTERLKKANPKAQTWIRDS</sequence>
<evidence type="ECO:0000313" key="2">
    <source>
        <dbReference type="Proteomes" id="UP000005435"/>
    </source>
</evidence>
<protein>
    <submittedName>
        <fullName evidence="1">Uncharacterized protein</fullName>
    </submittedName>
</protein>
<accession>G8LW99</accession>
<name>G8LW99_ACECE</name>
<reference evidence="1 2" key="2">
    <citation type="journal article" date="2012" name="Stand. Genomic Sci.">
        <title>Complete Genome Sequence of Clostridium clariflavum DSM 19732.</title>
        <authorList>
            <person name="Izquierdo J.A."/>
            <person name="Goodwin L."/>
            <person name="Davenport K.W."/>
            <person name="Teshima H."/>
            <person name="Bruce D."/>
            <person name="Detter C."/>
            <person name="Tapia R."/>
            <person name="Han S."/>
            <person name="Land M."/>
            <person name="Hauser L."/>
            <person name="Jeffries C.D."/>
            <person name="Han J."/>
            <person name="Pitluck S."/>
            <person name="Nolan M."/>
            <person name="Chen A."/>
            <person name="Huntemann M."/>
            <person name="Mavromatis K."/>
            <person name="Mikhailova N."/>
            <person name="Liolios K."/>
            <person name="Woyke T."/>
            <person name="Lynd L.R."/>
        </authorList>
    </citation>
    <scope>NUCLEOTIDE SEQUENCE [LARGE SCALE GENOMIC DNA]</scope>
    <source>
        <strain evidence="2">DSM 19732 / NBRC 101661 / EBR45</strain>
    </source>
</reference>
<dbReference type="KEGG" id="ccl:Clocl_3230"/>
<dbReference type="RefSeq" id="WP_014256280.1">
    <property type="nucleotide sequence ID" value="NC_016627.1"/>
</dbReference>
<dbReference type="STRING" id="720554.Clocl_3230"/>
<organism evidence="1 2">
    <name type="scientific">Acetivibrio clariflavus (strain DSM 19732 / NBRC 101661 / EBR45)</name>
    <name type="common">Clostridium clariflavum</name>
    <dbReference type="NCBI Taxonomy" id="720554"/>
    <lineage>
        <taxon>Bacteria</taxon>
        <taxon>Bacillati</taxon>
        <taxon>Bacillota</taxon>
        <taxon>Clostridia</taxon>
        <taxon>Eubacteriales</taxon>
        <taxon>Oscillospiraceae</taxon>
        <taxon>Acetivibrio</taxon>
    </lineage>
</organism>
<dbReference type="HOGENOM" id="CLU_1701172_0_0_9"/>
<reference evidence="2" key="1">
    <citation type="submission" date="2011-12" db="EMBL/GenBank/DDBJ databases">
        <title>Complete sequence of Clostridium clariflavum DSM 19732.</title>
        <authorList>
            <consortium name="US DOE Joint Genome Institute"/>
            <person name="Lucas S."/>
            <person name="Han J."/>
            <person name="Lapidus A."/>
            <person name="Cheng J.-F."/>
            <person name="Goodwin L."/>
            <person name="Pitluck S."/>
            <person name="Peters L."/>
            <person name="Teshima H."/>
            <person name="Detter J.C."/>
            <person name="Han C."/>
            <person name="Tapia R."/>
            <person name="Land M."/>
            <person name="Hauser L."/>
            <person name="Kyrpides N."/>
            <person name="Ivanova N."/>
            <person name="Pagani I."/>
            <person name="Kitzmiller T."/>
            <person name="Lynd L."/>
            <person name="Izquierdo J."/>
            <person name="Woyke T."/>
        </authorList>
    </citation>
    <scope>NUCLEOTIDE SEQUENCE [LARGE SCALE GENOMIC DNA]</scope>
    <source>
        <strain evidence="2">DSM 19732 / NBRC 101661 / EBR45</strain>
    </source>
</reference>
<keyword evidence="2" id="KW-1185">Reference proteome</keyword>
<proteinExistence type="predicted"/>
<gene>
    <name evidence="1" type="ordered locus">Clocl_3230</name>
</gene>
<dbReference type="AlphaFoldDB" id="G8LW99"/>
<dbReference type="OrthoDB" id="9776685at2"/>
<evidence type="ECO:0000313" key="1">
    <source>
        <dbReference type="EMBL" id="AEV69746.1"/>
    </source>
</evidence>
<dbReference type="EMBL" id="CP003065">
    <property type="protein sequence ID" value="AEV69746.1"/>
    <property type="molecule type" value="Genomic_DNA"/>
</dbReference>
<dbReference type="Proteomes" id="UP000005435">
    <property type="component" value="Chromosome"/>
</dbReference>